<feature type="compositionally biased region" description="Acidic residues" evidence="4">
    <location>
        <begin position="142"/>
        <end position="162"/>
    </location>
</feature>
<evidence type="ECO:0000256" key="3">
    <source>
        <dbReference type="RuleBase" id="RU000524"/>
    </source>
</evidence>
<keyword evidence="1 2" id="KW-0238">DNA-binding</keyword>
<dbReference type="GO" id="GO:0003677">
    <property type="term" value="F:DNA binding"/>
    <property type="evidence" value="ECO:0007669"/>
    <property type="project" value="UniProtKB-KW"/>
</dbReference>
<organism evidence="5 6">
    <name type="scientific">Pseudonocardia nematodicida</name>
    <dbReference type="NCBI Taxonomy" id="1206997"/>
    <lineage>
        <taxon>Bacteria</taxon>
        <taxon>Bacillati</taxon>
        <taxon>Actinomycetota</taxon>
        <taxon>Actinomycetes</taxon>
        <taxon>Pseudonocardiales</taxon>
        <taxon>Pseudonocardiaceae</taxon>
        <taxon>Pseudonocardia</taxon>
    </lineage>
</organism>
<feature type="region of interest" description="Disordered" evidence="4">
    <location>
        <begin position="126"/>
        <end position="190"/>
    </location>
</feature>
<evidence type="ECO:0000256" key="4">
    <source>
        <dbReference type="SAM" id="MobiDB-lite"/>
    </source>
</evidence>
<evidence type="ECO:0000313" key="6">
    <source>
        <dbReference type="Proteomes" id="UP001494902"/>
    </source>
</evidence>
<comment type="caution">
    <text evidence="5">The sequence shown here is derived from an EMBL/GenBank/DDBJ whole genome shotgun (WGS) entry which is preliminary data.</text>
</comment>
<gene>
    <name evidence="5" type="ORF">WIS52_30100</name>
</gene>
<proteinExistence type="predicted"/>
<dbReference type="Gene3D" id="2.40.50.140">
    <property type="entry name" value="Nucleic acid-binding proteins"/>
    <property type="match status" value="1"/>
</dbReference>
<dbReference type="PANTHER" id="PTHR10302">
    <property type="entry name" value="SINGLE-STRANDED DNA-BINDING PROTEIN"/>
    <property type="match status" value="1"/>
</dbReference>
<dbReference type="NCBIfam" id="TIGR00621">
    <property type="entry name" value="ssb"/>
    <property type="match status" value="1"/>
</dbReference>
<dbReference type="InterPro" id="IPR011344">
    <property type="entry name" value="ssDNA-bd"/>
</dbReference>
<evidence type="ECO:0000256" key="2">
    <source>
        <dbReference type="PROSITE-ProRule" id="PRU00252"/>
    </source>
</evidence>
<dbReference type="SUPFAM" id="SSF50249">
    <property type="entry name" value="Nucleic acid-binding proteins"/>
    <property type="match status" value="1"/>
</dbReference>
<dbReference type="EMBL" id="JBEDNQ010000017">
    <property type="protein sequence ID" value="MEQ3554736.1"/>
    <property type="molecule type" value="Genomic_DNA"/>
</dbReference>
<reference evidence="5 6" key="1">
    <citation type="submission" date="2024-03" db="EMBL/GenBank/DDBJ databases">
        <title>Draft genome sequence of Pseudonocardia nematodicida JCM 31783.</title>
        <authorList>
            <person name="Butdee W."/>
            <person name="Duangmal K."/>
        </authorList>
    </citation>
    <scope>NUCLEOTIDE SEQUENCE [LARGE SCALE GENOMIC DNA]</scope>
    <source>
        <strain evidence="5 6">JCM 31783</strain>
    </source>
</reference>
<accession>A0ABV1KKL0</accession>
<dbReference type="PROSITE" id="PS50935">
    <property type="entry name" value="SSB"/>
    <property type="match status" value="1"/>
</dbReference>
<name>A0ABV1KKL0_9PSEU</name>
<dbReference type="Pfam" id="PF00436">
    <property type="entry name" value="SSB"/>
    <property type="match status" value="1"/>
</dbReference>
<keyword evidence="6" id="KW-1185">Reference proteome</keyword>
<dbReference type="RefSeq" id="WP_349301809.1">
    <property type="nucleotide sequence ID" value="NZ_JBEDNQ010000017.1"/>
</dbReference>
<dbReference type="Proteomes" id="UP001494902">
    <property type="component" value="Unassembled WGS sequence"/>
</dbReference>
<dbReference type="PANTHER" id="PTHR10302:SF27">
    <property type="entry name" value="SINGLE-STRANDED DNA-BINDING PROTEIN"/>
    <property type="match status" value="1"/>
</dbReference>
<dbReference type="CDD" id="cd04496">
    <property type="entry name" value="SSB_OBF"/>
    <property type="match status" value="1"/>
</dbReference>
<protein>
    <recommendedName>
        <fullName evidence="3">Single-stranded DNA-binding protein</fullName>
    </recommendedName>
</protein>
<evidence type="ECO:0000256" key="1">
    <source>
        <dbReference type="ARBA" id="ARBA00023125"/>
    </source>
</evidence>
<dbReference type="InterPro" id="IPR012340">
    <property type="entry name" value="NA-bd_OB-fold"/>
</dbReference>
<dbReference type="InterPro" id="IPR000424">
    <property type="entry name" value="Primosome_PriB/ssb"/>
</dbReference>
<sequence>MTVNQITVVGNLTRTPTLRYTPSGHAVTELTVAENYRRMDPTTRDWRDVSRTYYSVTCWRNLAEHAVQTLHKGHPVIVVGRLYQDEWIGRDGSMRRTLRIDAASVGYDLKYSAALVPQRSAALVEREQPPVGVTPGRSWDGLPEEPPAEPVDGEEQEEVLDDLDARHDLDGDATTVGRELAAVPGSGDRG</sequence>
<evidence type="ECO:0000313" key="5">
    <source>
        <dbReference type="EMBL" id="MEQ3554736.1"/>
    </source>
</evidence>